<name>A0A1G6YXB2_9BACT</name>
<evidence type="ECO:0000313" key="3">
    <source>
        <dbReference type="Proteomes" id="UP000243205"/>
    </source>
</evidence>
<keyword evidence="1" id="KW-0732">Signal</keyword>
<evidence type="ECO:0000256" key="1">
    <source>
        <dbReference type="ARBA" id="ARBA00022729"/>
    </source>
</evidence>
<dbReference type="GO" id="GO:0015888">
    <property type="term" value="P:thiamine transport"/>
    <property type="evidence" value="ECO:0007669"/>
    <property type="project" value="TreeGrafter"/>
</dbReference>
<gene>
    <name evidence="2" type="ORF">SAMN05661003_102211</name>
</gene>
<dbReference type="Gene3D" id="3.40.190.10">
    <property type="entry name" value="Periplasmic binding protein-like II"/>
    <property type="match status" value="2"/>
</dbReference>
<dbReference type="InterPro" id="IPR038062">
    <property type="entry name" value="ScdA-like_N_sf"/>
</dbReference>
<organism evidence="2 3">
    <name type="scientific">Desulfuromonas thiophila</name>
    <dbReference type="NCBI Taxonomy" id="57664"/>
    <lineage>
        <taxon>Bacteria</taxon>
        <taxon>Pseudomonadati</taxon>
        <taxon>Thermodesulfobacteriota</taxon>
        <taxon>Desulfuromonadia</taxon>
        <taxon>Desulfuromonadales</taxon>
        <taxon>Desulfuromonadaceae</taxon>
        <taxon>Desulfuromonas</taxon>
    </lineage>
</organism>
<sequence>MTTVHEDMTLQQLLEIQPQVRQLFVAHDLAALVTPDFLAAAGRFLTLRSALAQQGRCSATFVELLRQQGQREAALEAGLYNGGAPVGLGQKRVEALGLLPCPVRLPVLEAFDGLRRRLAEVQGLELEGRFEAAAVGADWMAQLLRQRGDVAQWPDLIVSAGFDLLFDRQLLGPEPQRHFQALAPAGVYPQLAGHDWQDPAGIYTPFALVPAVFMVDRRALGGLPVPHGWADLLQPAYAGRVAVPVGDFDLFNAILLTIQRDFGDEGVRQLGRALQSSAHPAQLVADARQSAAAPAVTILPYFFTRMAGNIPGVEIVWPDDGAIVSPIFMLLRRQNWEDIRPVAEFFAGVEVGTLLAHKGLFPALHPQVDNRLPPQAPLKWLGWQQIYHQDVPALLRHCLDQFGQAAA</sequence>
<proteinExistence type="predicted"/>
<dbReference type="EMBL" id="FNAQ01000002">
    <property type="protein sequence ID" value="SDD95039.1"/>
    <property type="molecule type" value="Genomic_DNA"/>
</dbReference>
<dbReference type="SUPFAM" id="SSF140683">
    <property type="entry name" value="SP0561-like"/>
    <property type="match status" value="1"/>
</dbReference>
<dbReference type="RefSeq" id="WP_245691315.1">
    <property type="nucleotide sequence ID" value="NZ_FNAQ01000002.1"/>
</dbReference>
<dbReference type="AlphaFoldDB" id="A0A1G6YXB2"/>
<dbReference type="PANTHER" id="PTHR30006">
    <property type="entry name" value="THIAMINE-BINDING PERIPLASMIC PROTEIN-RELATED"/>
    <property type="match status" value="1"/>
</dbReference>
<reference evidence="3" key="1">
    <citation type="submission" date="2016-10" db="EMBL/GenBank/DDBJ databases">
        <authorList>
            <person name="Varghese N."/>
            <person name="Submissions S."/>
        </authorList>
    </citation>
    <scope>NUCLEOTIDE SEQUENCE [LARGE SCALE GENOMIC DNA]</scope>
    <source>
        <strain evidence="3">DSM 8987</strain>
    </source>
</reference>
<accession>A0A1G6YXB2</accession>
<keyword evidence="3" id="KW-1185">Reference proteome</keyword>
<dbReference type="GO" id="GO:0030976">
    <property type="term" value="F:thiamine pyrophosphate binding"/>
    <property type="evidence" value="ECO:0007669"/>
    <property type="project" value="TreeGrafter"/>
</dbReference>
<dbReference type="STRING" id="57664.SAMN05661003_102211"/>
<dbReference type="GO" id="GO:0030975">
    <property type="term" value="F:thiamine binding"/>
    <property type="evidence" value="ECO:0007669"/>
    <property type="project" value="TreeGrafter"/>
</dbReference>
<protein>
    <submittedName>
        <fullName evidence="2">ABC-type Fe3+ transport system, substrate-binding protein</fullName>
    </submittedName>
</protein>
<evidence type="ECO:0000313" key="2">
    <source>
        <dbReference type="EMBL" id="SDD95039.1"/>
    </source>
</evidence>
<dbReference type="PANTHER" id="PTHR30006:SF2">
    <property type="entry name" value="ABC TRANSPORTER SUBSTRATE-BINDING PROTEIN"/>
    <property type="match status" value="1"/>
</dbReference>
<dbReference type="SUPFAM" id="SSF53850">
    <property type="entry name" value="Periplasmic binding protein-like II"/>
    <property type="match status" value="1"/>
</dbReference>
<dbReference type="Gene3D" id="1.10.3910.10">
    <property type="entry name" value="SP0561-like"/>
    <property type="match status" value="1"/>
</dbReference>
<dbReference type="Pfam" id="PF13343">
    <property type="entry name" value="SBP_bac_6"/>
    <property type="match status" value="1"/>
</dbReference>
<dbReference type="GO" id="GO:0030288">
    <property type="term" value="C:outer membrane-bounded periplasmic space"/>
    <property type="evidence" value="ECO:0007669"/>
    <property type="project" value="TreeGrafter"/>
</dbReference>
<dbReference type="Proteomes" id="UP000243205">
    <property type="component" value="Unassembled WGS sequence"/>
</dbReference>